<dbReference type="Pfam" id="PF02719">
    <property type="entry name" value="Polysacc_synt_2"/>
    <property type="match status" value="1"/>
</dbReference>
<reference evidence="4" key="1">
    <citation type="submission" date="2022-03" db="EMBL/GenBank/DDBJ databases">
        <title>Complete genome sequence of Caldinitratiruptor microaerophilus.</title>
        <authorList>
            <person name="Mukaiyama R."/>
            <person name="Nishiyama T."/>
            <person name="Ueda K."/>
        </authorList>
    </citation>
    <scope>NUCLEOTIDE SEQUENCE</scope>
    <source>
        <strain evidence="4">JCM 16183</strain>
    </source>
</reference>
<evidence type="ECO:0000259" key="3">
    <source>
        <dbReference type="Pfam" id="PF02719"/>
    </source>
</evidence>
<dbReference type="CDD" id="cd05237">
    <property type="entry name" value="UDP_invert_4-6DH_SDR_e"/>
    <property type="match status" value="1"/>
</dbReference>
<feature type="transmembrane region" description="Helical" evidence="2">
    <location>
        <begin position="12"/>
        <end position="30"/>
    </location>
</feature>
<evidence type="ECO:0000313" key="5">
    <source>
        <dbReference type="Proteomes" id="UP001163687"/>
    </source>
</evidence>
<dbReference type="KEGG" id="cmic:caldi_14660"/>
<evidence type="ECO:0000256" key="1">
    <source>
        <dbReference type="ARBA" id="ARBA00007430"/>
    </source>
</evidence>
<dbReference type="InterPro" id="IPR051203">
    <property type="entry name" value="Polysaccharide_Synthase-Rel"/>
</dbReference>
<comment type="similarity">
    <text evidence="1">Belongs to the polysaccharide synthase family.</text>
</comment>
<name>A0AA35G5Y4_9FIRM</name>
<evidence type="ECO:0000313" key="4">
    <source>
        <dbReference type="EMBL" id="BDG60376.1"/>
    </source>
</evidence>
<feature type="transmembrane region" description="Helical" evidence="2">
    <location>
        <begin position="42"/>
        <end position="66"/>
    </location>
</feature>
<dbReference type="Proteomes" id="UP001163687">
    <property type="component" value="Chromosome"/>
</dbReference>
<dbReference type="Gene3D" id="3.40.50.720">
    <property type="entry name" value="NAD(P)-binding Rossmann-like Domain"/>
    <property type="match status" value="2"/>
</dbReference>
<sequence>MNGRSITRRVLLALVDAALVNVSVVLALLIRFDGRLPDRYVYAYFPLVAVARTVLAVAGFYALGLYHSLWRYASVREFLGVARAVSLNALPFALMVFTRVVPGFPRSVVILSWVFDVALVAGVRLLARLWRETHAARQTAVTADTGRRVLIVGAGEAGTMVARELVRHEELRYVPVGFVDDDPHKQGMRVAGLPVLGTRGVLTDLIERHRIDDIIIAMPSAPASVIRDIHERCSGKVRLRTLPGVYELIDGRVTIQQIRDIQLEDLLGRREIRLDLDQIASYLSGERVLVTGAGGSIGSELCRQVARFQPTELLLLGNEENSIFEIQTELSFQYPDLQVTPIIANIRDGSRMNQIYATYRPTVVFHAAAHKHVPLMEAHPAEAVKNNVTGTRICAELAEQYGVKRFVLISTDKAVNPTSVMGATKRVAEMIIQQLNGRGTRFMAVRFGNVLGSRGSVVPLFREQIARGGPVTVTHPDVQRYFMTIPEAVSLVIQAGAMGLGGEVFVLDMGEPVKIADLARNLIRLSGREPDRDIPIVFIGLRPGEKLFEELLTSEEGTTATQHTRIYVAREAVTAIHGDFRKKLCALEAAAETGDEEQILRWLRELIPTYRPARSNVTQAPASAMV</sequence>
<keyword evidence="2" id="KW-0812">Transmembrane</keyword>
<keyword evidence="5" id="KW-1185">Reference proteome</keyword>
<protein>
    <submittedName>
        <fullName evidence="4">Polysaccharide biosynthesis protein</fullName>
    </submittedName>
</protein>
<feature type="transmembrane region" description="Helical" evidence="2">
    <location>
        <begin position="78"/>
        <end position="101"/>
    </location>
</feature>
<feature type="domain" description="Polysaccharide biosynthesis protein CapD-like" evidence="3">
    <location>
        <begin position="288"/>
        <end position="570"/>
    </location>
</feature>
<dbReference type="SUPFAM" id="SSF51735">
    <property type="entry name" value="NAD(P)-binding Rossmann-fold domains"/>
    <property type="match status" value="2"/>
</dbReference>
<dbReference type="AlphaFoldDB" id="A0AA35G5Y4"/>
<organism evidence="4 5">
    <name type="scientific">Caldinitratiruptor microaerophilus</name>
    <dbReference type="NCBI Taxonomy" id="671077"/>
    <lineage>
        <taxon>Bacteria</taxon>
        <taxon>Bacillati</taxon>
        <taxon>Bacillota</taxon>
        <taxon>Clostridia</taxon>
        <taxon>Eubacteriales</taxon>
        <taxon>Symbiobacteriaceae</taxon>
        <taxon>Caldinitratiruptor</taxon>
    </lineage>
</organism>
<dbReference type="InterPro" id="IPR003869">
    <property type="entry name" value="Polysac_CapD-like"/>
</dbReference>
<keyword evidence="2" id="KW-0472">Membrane</keyword>
<evidence type="ECO:0000256" key="2">
    <source>
        <dbReference type="SAM" id="Phobius"/>
    </source>
</evidence>
<dbReference type="PANTHER" id="PTHR43318">
    <property type="entry name" value="UDP-N-ACETYLGLUCOSAMINE 4,6-DEHYDRATASE"/>
    <property type="match status" value="1"/>
</dbReference>
<feature type="transmembrane region" description="Helical" evidence="2">
    <location>
        <begin position="107"/>
        <end position="127"/>
    </location>
</feature>
<accession>A0AA35G5Y4</accession>
<dbReference type="Pfam" id="PF13727">
    <property type="entry name" value="CoA_binding_3"/>
    <property type="match status" value="1"/>
</dbReference>
<dbReference type="InterPro" id="IPR036291">
    <property type="entry name" value="NAD(P)-bd_dom_sf"/>
</dbReference>
<dbReference type="EMBL" id="AP025628">
    <property type="protein sequence ID" value="BDG60376.1"/>
    <property type="molecule type" value="Genomic_DNA"/>
</dbReference>
<proteinExistence type="inferred from homology"/>
<dbReference type="PANTHER" id="PTHR43318:SF1">
    <property type="entry name" value="POLYSACCHARIDE BIOSYNTHESIS PROTEIN EPSC-RELATED"/>
    <property type="match status" value="1"/>
</dbReference>
<keyword evidence="2" id="KW-1133">Transmembrane helix</keyword>
<gene>
    <name evidence="4" type="ORF">caldi_14660</name>
</gene>